<dbReference type="RefSeq" id="WP_092681793.1">
    <property type="nucleotide sequence ID" value="NZ_FNMZ01000003.1"/>
</dbReference>
<name>A0A1H2Z860_9RHOB</name>
<dbReference type="EMBL" id="FNMZ01000003">
    <property type="protein sequence ID" value="SDX13168.1"/>
    <property type="molecule type" value="Genomic_DNA"/>
</dbReference>
<reference evidence="2 3" key="1">
    <citation type="submission" date="2016-10" db="EMBL/GenBank/DDBJ databases">
        <authorList>
            <person name="de Groot N.N."/>
        </authorList>
    </citation>
    <scope>NUCLEOTIDE SEQUENCE [LARGE SCALE GENOMIC DNA]</scope>
    <source>
        <strain evidence="2 3">DSM 17890</strain>
    </source>
</reference>
<proteinExistence type="predicted"/>
<keyword evidence="1" id="KW-0812">Transmembrane</keyword>
<dbReference type="AlphaFoldDB" id="A0A1H2Z860"/>
<evidence type="ECO:0000313" key="2">
    <source>
        <dbReference type="EMBL" id="SDX13168.1"/>
    </source>
</evidence>
<keyword evidence="1" id="KW-0472">Membrane</keyword>
<evidence type="ECO:0000313" key="3">
    <source>
        <dbReference type="Proteomes" id="UP000199118"/>
    </source>
</evidence>
<dbReference type="Pfam" id="PF05437">
    <property type="entry name" value="AzlD"/>
    <property type="match status" value="1"/>
</dbReference>
<accession>A0A1H2Z860</accession>
<protein>
    <submittedName>
        <fullName evidence="2">Branched-chain amino acid transport protein</fullName>
    </submittedName>
</protein>
<feature type="transmembrane region" description="Helical" evidence="1">
    <location>
        <begin position="43"/>
        <end position="63"/>
    </location>
</feature>
<evidence type="ECO:0000256" key="1">
    <source>
        <dbReference type="SAM" id="Phobius"/>
    </source>
</evidence>
<organism evidence="2 3">
    <name type="scientific">Albimonas donghaensis</name>
    <dbReference type="NCBI Taxonomy" id="356660"/>
    <lineage>
        <taxon>Bacteria</taxon>
        <taxon>Pseudomonadati</taxon>
        <taxon>Pseudomonadota</taxon>
        <taxon>Alphaproteobacteria</taxon>
        <taxon>Rhodobacterales</taxon>
        <taxon>Paracoccaceae</taxon>
        <taxon>Albimonas</taxon>
    </lineage>
</organism>
<dbReference type="Proteomes" id="UP000199118">
    <property type="component" value="Unassembled WGS sequence"/>
</dbReference>
<keyword evidence="3" id="KW-1185">Reference proteome</keyword>
<dbReference type="InterPro" id="IPR008407">
    <property type="entry name" value="Brnchd-chn_aa_trnsp_AzlD"/>
</dbReference>
<dbReference type="STRING" id="356660.SAMN05444336_103391"/>
<feature type="transmembrane region" description="Helical" evidence="1">
    <location>
        <begin position="12"/>
        <end position="31"/>
    </location>
</feature>
<feature type="transmembrane region" description="Helical" evidence="1">
    <location>
        <begin position="75"/>
        <end position="108"/>
    </location>
</feature>
<dbReference type="OrthoDB" id="6119856at2"/>
<keyword evidence="1" id="KW-1133">Transmembrane helix</keyword>
<gene>
    <name evidence="2" type="ORF">SAMN05444336_103391</name>
</gene>
<sequence>MTGISDVTAWAAIITLGFGTYFVRASFLLLAGGREFPTWAMRLLRYVPVTVLPALAAPMAMWPRALEGETDPARIAGAAVTIAVGILTRSLLGAIVAGLATFLALGALF</sequence>